<reference evidence="2 3" key="1">
    <citation type="journal article" date="2024" name="Commun. Biol.">
        <title>Comparative genomic analysis of thermophilic fungi reveals convergent evolutionary adaptations and gene losses.</title>
        <authorList>
            <person name="Steindorff A.S."/>
            <person name="Aguilar-Pontes M.V."/>
            <person name="Robinson A.J."/>
            <person name="Andreopoulos B."/>
            <person name="LaButti K."/>
            <person name="Kuo A."/>
            <person name="Mondo S."/>
            <person name="Riley R."/>
            <person name="Otillar R."/>
            <person name="Haridas S."/>
            <person name="Lipzen A."/>
            <person name="Grimwood J."/>
            <person name="Schmutz J."/>
            <person name="Clum A."/>
            <person name="Reid I.D."/>
            <person name="Moisan M.C."/>
            <person name="Butler G."/>
            <person name="Nguyen T.T.M."/>
            <person name="Dewar K."/>
            <person name="Conant G."/>
            <person name="Drula E."/>
            <person name="Henrissat B."/>
            <person name="Hansel C."/>
            <person name="Singer S."/>
            <person name="Hutchinson M.I."/>
            <person name="de Vries R.P."/>
            <person name="Natvig D.O."/>
            <person name="Powell A.J."/>
            <person name="Tsang A."/>
            <person name="Grigoriev I.V."/>
        </authorList>
    </citation>
    <scope>NUCLEOTIDE SEQUENCE [LARGE SCALE GENOMIC DNA]</scope>
    <source>
        <strain evidence="2 3">CBS 494.80</strain>
    </source>
</reference>
<accession>A0ABR4BRC7</accession>
<comment type="caution">
    <text evidence="2">The sequence shown here is derived from an EMBL/GenBank/DDBJ whole genome shotgun (WGS) entry which is preliminary data.</text>
</comment>
<gene>
    <name evidence="2" type="ORF">VTL71DRAFT_9610</name>
</gene>
<organism evidence="2 3">
    <name type="scientific">Oculimacula yallundae</name>
    <dbReference type="NCBI Taxonomy" id="86028"/>
    <lineage>
        <taxon>Eukaryota</taxon>
        <taxon>Fungi</taxon>
        <taxon>Dikarya</taxon>
        <taxon>Ascomycota</taxon>
        <taxon>Pezizomycotina</taxon>
        <taxon>Leotiomycetes</taxon>
        <taxon>Helotiales</taxon>
        <taxon>Ploettnerulaceae</taxon>
        <taxon>Oculimacula</taxon>
    </lineage>
</organism>
<evidence type="ECO:0000313" key="3">
    <source>
        <dbReference type="Proteomes" id="UP001595075"/>
    </source>
</evidence>
<name>A0ABR4BRC7_9HELO</name>
<dbReference type="EMBL" id="JAZHXI010000023">
    <property type="protein sequence ID" value="KAL2060215.1"/>
    <property type="molecule type" value="Genomic_DNA"/>
</dbReference>
<protein>
    <recommendedName>
        <fullName evidence="4">Nitrogen regulatory protein areA GATA-like domain-containing protein</fullName>
    </recommendedName>
</protein>
<feature type="compositionally biased region" description="Low complexity" evidence="1">
    <location>
        <begin position="540"/>
        <end position="553"/>
    </location>
</feature>
<dbReference type="InterPro" id="IPR052292">
    <property type="entry name" value="Glucose_repression_reg"/>
</dbReference>
<dbReference type="PANTHER" id="PTHR28051:SF1">
    <property type="entry name" value="PROTEIN MTL1-RELATED"/>
    <property type="match status" value="1"/>
</dbReference>
<feature type="region of interest" description="Disordered" evidence="1">
    <location>
        <begin position="540"/>
        <end position="587"/>
    </location>
</feature>
<proteinExistence type="predicted"/>
<feature type="region of interest" description="Disordered" evidence="1">
    <location>
        <begin position="260"/>
        <end position="303"/>
    </location>
</feature>
<evidence type="ECO:0000256" key="1">
    <source>
        <dbReference type="SAM" id="MobiDB-lite"/>
    </source>
</evidence>
<keyword evidence="3" id="KW-1185">Reference proteome</keyword>
<feature type="compositionally biased region" description="Low complexity" evidence="1">
    <location>
        <begin position="260"/>
        <end position="286"/>
    </location>
</feature>
<feature type="compositionally biased region" description="Acidic residues" evidence="1">
    <location>
        <begin position="554"/>
        <end position="571"/>
    </location>
</feature>
<sequence length="629" mass="70235">MDDYMPQDEYFEWEDIELYRSPFEVTETRNEECQQSQPLDFRSTFTHAGLFEDSESSSDNDDFQWSEAEISASTTISIQTSFTFESFQEEPPIDFPSYEGVECDPSIEGIETGLGGIETAAPIVENHNAPDAPATLQSAAIKINTRFNPIERATVTETRDCESLDVQPFGNVNYLLHQWQEEEVSASWKHVVSKRKTWTEDVSSLDHSSWKRHNVVKRLENVSWRSWSKLRFGLRTVSPTTINWLKHCDDTCLYGPLSVSRTSSISSSPQLTSSSPSRDSRSPNSKSDYRTTTPKSILKKPSRAELLSRGSLPTFSISYSSPITSIQGRPLSDNSPLTHLQLSHQHLEFRTPKPSSLCKSQRSVKFLSEVRQYTIVLPIGDRKIQRTIKKTRSTTLPEDNAQSKLIEPAKIQQVSEPSYWSPESLWSQNHNQEKSEKNDDQWTWLGVIGEEAVENDYFSSTHLSNSTTAIGTPYPQNSSPSIGEGSLSYYYGNKSCHFQNQSSIDSSDSSSIPVFKTDITVEDPIDYLLSCTSDLDSDLGLGAGSLSPPTSSTSDEDGADELSEESSDDESSGIASPPASRKDEKICGGERVGGLRVGLGVRGGMDIGIVGDEKHRLYEQVMEEFNLEY</sequence>
<evidence type="ECO:0008006" key="4">
    <source>
        <dbReference type="Google" id="ProtNLM"/>
    </source>
</evidence>
<evidence type="ECO:0000313" key="2">
    <source>
        <dbReference type="EMBL" id="KAL2060215.1"/>
    </source>
</evidence>
<dbReference type="PANTHER" id="PTHR28051">
    <property type="entry name" value="PROTEIN MTL1-RELATED"/>
    <property type="match status" value="1"/>
</dbReference>
<dbReference type="Proteomes" id="UP001595075">
    <property type="component" value="Unassembled WGS sequence"/>
</dbReference>